<comment type="caution">
    <text evidence="20">The sequence shown here is derived from an EMBL/GenBank/DDBJ whole genome shotgun (WGS) entry which is preliminary data.</text>
</comment>
<keyword evidence="4" id="KW-0479">Metal-binding</keyword>
<dbReference type="InterPro" id="IPR010997">
    <property type="entry name" value="HRDC-like_sf"/>
</dbReference>
<dbReference type="Pfam" id="PF00270">
    <property type="entry name" value="DEAD"/>
    <property type="match status" value="1"/>
</dbReference>
<evidence type="ECO:0000256" key="3">
    <source>
        <dbReference type="ARBA" id="ARBA00005446"/>
    </source>
</evidence>
<dbReference type="InterPro" id="IPR004589">
    <property type="entry name" value="DNA_helicase_ATP-dep_RecQ"/>
</dbReference>
<dbReference type="Gene3D" id="1.10.150.80">
    <property type="entry name" value="HRDC domain"/>
    <property type="match status" value="1"/>
</dbReference>
<comment type="similarity">
    <text evidence="3">Belongs to the helicase family. RecQ subfamily.</text>
</comment>
<dbReference type="Gene3D" id="3.40.50.300">
    <property type="entry name" value="P-loop containing nucleotide triphosphate hydrolases"/>
    <property type="match status" value="2"/>
</dbReference>
<keyword evidence="5" id="KW-0547">Nucleotide-binding</keyword>
<sequence>MLKQAQETLKTYYGHDSFRPGQEAVLTRLFDGRHTMGMMPTGGGKSVCYQIPSLLFSGVTLVISPLISLMKDQVDELREAGINATYINSSLSFEETGKRLDEIRLGLQKLVYIAPERLESPSFMKMLQQLPISMIAVDEAHCLSQWGHDFRPSYMRIPELIARLPGRPVVLALTATATKEVAADICSALHIESDSVIRTGFARDNLSFHVLKGTDRDQYLLDYVKKDAEASGIIYCATRKEVERLTDLLQKNGIEAGKYHGGMDNEERRQAQELFVYDVVKVMVATNAFGMGINKSNVRYVIHRQLPRNIESYYQEAGRAGRDGAASECLLLFSPQDAQIQQFLIDQSQMSDERKEMEFQKLQKMLHYCHAESCLQQYILDYFDDYGTEPCGRCSECVDERSREDITKEAQMVFSCMRRMGERFGKTVIAQVLTGSRNQKIKEWRFDQLSTFGLMKQYSQKEVAQLIDFLAASRYLELSGGGYPVPKLSEKVLPVLRGEAAVYRKKALRPQQASADHPLFPILRSLRSELARAHEVAPYMVFSDQTLHEICARLPQTEEEMLAVRGVGTNKMYTYGKRFLKAVNDYMASESTAPRMAASAKQKDGKSYEETAAMFIEGHSPEAISTARGLKETTVLQHLIEAWENDWDVDLSELVEEDEVALVEEVIDRVGLEDGLKPVKEHLPEDISYFTVKVTALLQSAGLRS</sequence>
<dbReference type="InterPro" id="IPR002121">
    <property type="entry name" value="HRDC_dom"/>
</dbReference>
<dbReference type="PROSITE" id="PS51192">
    <property type="entry name" value="HELICASE_ATP_BIND_1"/>
    <property type="match status" value="1"/>
</dbReference>
<dbReference type="InterPro" id="IPR014001">
    <property type="entry name" value="Helicase_ATP-bd"/>
</dbReference>
<dbReference type="Pfam" id="PF00271">
    <property type="entry name" value="Helicase_C"/>
    <property type="match status" value="1"/>
</dbReference>
<keyword evidence="21" id="KW-1185">Reference proteome</keyword>
<dbReference type="Pfam" id="PF14493">
    <property type="entry name" value="HTH_40"/>
    <property type="match status" value="1"/>
</dbReference>
<evidence type="ECO:0000256" key="13">
    <source>
        <dbReference type="ARBA" id="ARBA00023204"/>
    </source>
</evidence>
<evidence type="ECO:0000256" key="7">
    <source>
        <dbReference type="ARBA" id="ARBA00022801"/>
    </source>
</evidence>
<dbReference type="SUPFAM" id="SSF47819">
    <property type="entry name" value="HRDC-like"/>
    <property type="match status" value="1"/>
</dbReference>
<dbReference type="RefSeq" id="WP_377907647.1">
    <property type="nucleotide sequence ID" value="NZ_JBHSGK010000001.1"/>
</dbReference>
<dbReference type="PROSITE" id="PS50967">
    <property type="entry name" value="HRDC"/>
    <property type="match status" value="1"/>
</dbReference>
<dbReference type="InterPro" id="IPR029491">
    <property type="entry name" value="Helicase_HTH"/>
</dbReference>
<dbReference type="EMBL" id="JBHSGK010000001">
    <property type="protein sequence ID" value="MFC4735024.1"/>
    <property type="molecule type" value="Genomic_DNA"/>
</dbReference>
<name>A0ABV9NSX0_9BACI</name>
<protein>
    <recommendedName>
        <fullName evidence="16">DNA helicase RecQ</fullName>
        <ecNumber evidence="16">5.6.2.4</ecNumber>
    </recommendedName>
</protein>
<evidence type="ECO:0000256" key="1">
    <source>
        <dbReference type="ARBA" id="ARBA00001946"/>
    </source>
</evidence>
<dbReference type="InterPro" id="IPR036388">
    <property type="entry name" value="WH-like_DNA-bd_sf"/>
</dbReference>
<evidence type="ECO:0000256" key="8">
    <source>
        <dbReference type="ARBA" id="ARBA00022806"/>
    </source>
</evidence>
<dbReference type="Pfam" id="PF16124">
    <property type="entry name" value="RecQ_Zn_bind"/>
    <property type="match status" value="1"/>
</dbReference>
<keyword evidence="10" id="KW-0067">ATP-binding</keyword>
<evidence type="ECO:0000256" key="11">
    <source>
        <dbReference type="ARBA" id="ARBA00023125"/>
    </source>
</evidence>
<dbReference type="EC" id="5.6.2.4" evidence="16"/>
<gene>
    <name evidence="20" type="primary">recQ</name>
    <name evidence="20" type="ORF">ACFO4L_00375</name>
</gene>
<dbReference type="SMART" id="SM00490">
    <property type="entry name" value="HELICc"/>
    <property type="match status" value="1"/>
</dbReference>
<comment type="catalytic activity">
    <reaction evidence="15">
        <text>Couples ATP hydrolysis with the unwinding of duplex DNA by translocating in the 3'-5' direction.</text>
        <dbReference type="EC" id="5.6.2.4"/>
    </reaction>
</comment>
<dbReference type="SMART" id="SM00341">
    <property type="entry name" value="HRDC"/>
    <property type="match status" value="1"/>
</dbReference>
<dbReference type="Pfam" id="PF00570">
    <property type="entry name" value="HRDC"/>
    <property type="match status" value="1"/>
</dbReference>
<feature type="domain" description="Helicase ATP-binding" evidence="18">
    <location>
        <begin position="26"/>
        <end position="195"/>
    </location>
</feature>
<reference evidence="21" key="1">
    <citation type="journal article" date="2019" name="Int. J. Syst. Evol. Microbiol.">
        <title>The Global Catalogue of Microorganisms (GCM) 10K type strain sequencing project: providing services to taxonomists for standard genome sequencing and annotation.</title>
        <authorList>
            <consortium name="The Broad Institute Genomics Platform"/>
            <consortium name="The Broad Institute Genome Sequencing Center for Infectious Disease"/>
            <person name="Wu L."/>
            <person name="Ma J."/>
        </authorList>
    </citation>
    <scope>NUCLEOTIDE SEQUENCE [LARGE SCALE GENOMIC DNA]</scope>
    <source>
        <strain evidence="21">JCM 12165</strain>
    </source>
</reference>
<dbReference type="SUPFAM" id="SSF52540">
    <property type="entry name" value="P-loop containing nucleoside triphosphate hydrolases"/>
    <property type="match status" value="1"/>
</dbReference>
<dbReference type="GO" id="GO:0004386">
    <property type="term" value="F:helicase activity"/>
    <property type="evidence" value="ECO:0007669"/>
    <property type="project" value="UniProtKB-KW"/>
</dbReference>
<dbReference type="NCBIfam" id="TIGR01389">
    <property type="entry name" value="recQ"/>
    <property type="match status" value="1"/>
</dbReference>
<dbReference type="SMART" id="SM00956">
    <property type="entry name" value="RQC"/>
    <property type="match status" value="1"/>
</dbReference>
<dbReference type="NCBIfam" id="TIGR00614">
    <property type="entry name" value="recQ_fam"/>
    <property type="match status" value="1"/>
</dbReference>
<feature type="domain" description="Helicase C-terminal" evidence="19">
    <location>
        <begin position="215"/>
        <end position="363"/>
    </location>
</feature>
<dbReference type="CDD" id="cd18794">
    <property type="entry name" value="SF2_C_RecQ"/>
    <property type="match status" value="1"/>
</dbReference>
<keyword evidence="9" id="KW-0862">Zinc</keyword>
<accession>A0ABV9NSX0</accession>
<evidence type="ECO:0000256" key="15">
    <source>
        <dbReference type="ARBA" id="ARBA00034617"/>
    </source>
</evidence>
<dbReference type="InterPro" id="IPR044876">
    <property type="entry name" value="HRDC_dom_sf"/>
</dbReference>
<evidence type="ECO:0000256" key="6">
    <source>
        <dbReference type="ARBA" id="ARBA00022763"/>
    </source>
</evidence>
<keyword evidence="8 20" id="KW-0347">Helicase</keyword>
<evidence type="ECO:0000259" key="17">
    <source>
        <dbReference type="PROSITE" id="PS50967"/>
    </source>
</evidence>
<organism evidence="20 21">
    <name type="scientific">Bacillus daqingensis</name>
    <dbReference type="NCBI Taxonomy" id="872396"/>
    <lineage>
        <taxon>Bacteria</taxon>
        <taxon>Bacillati</taxon>
        <taxon>Bacillota</taxon>
        <taxon>Bacilli</taxon>
        <taxon>Bacillales</taxon>
        <taxon>Bacillaceae</taxon>
        <taxon>Bacillus</taxon>
    </lineage>
</organism>
<dbReference type="InterPro" id="IPR018982">
    <property type="entry name" value="RQC_domain"/>
</dbReference>
<comment type="cofactor">
    <cofactor evidence="2">
        <name>Zn(2+)</name>
        <dbReference type="ChEBI" id="CHEBI:29105"/>
    </cofactor>
</comment>
<dbReference type="PANTHER" id="PTHR13710:SF105">
    <property type="entry name" value="ATP-DEPENDENT DNA HELICASE Q1"/>
    <property type="match status" value="1"/>
</dbReference>
<dbReference type="SMART" id="SM00487">
    <property type="entry name" value="DEXDc"/>
    <property type="match status" value="1"/>
</dbReference>
<dbReference type="InterPro" id="IPR032284">
    <property type="entry name" value="RecQ_Zn-bd"/>
</dbReference>
<evidence type="ECO:0000256" key="12">
    <source>
        <dbReference type="ARBA" id="ARBA00023172"/>
    </source>
</evidence>
<keyword evidence="7" id="KW-0378">Hydrolase</keyword>
<dbReference type="InterPro" id="IPR006293">
    <property type="entry name" value="DNA_helicase_ATP-dep_RecQ_bac"/>
</dbReference>
<dbReference type="Proteomes" id="UP001595896">
    <property type="component" value="Unassembled WGS sequence"/>
</dbReference>
<dbReference type="Gene3D" id="1.10.10.10">
    <property type="entry name" value="Winged helix-like DNA-binding domain superfamily/Winged helix DNA-binding domain"/>
    <property type="match status" value="1"/>
</dbReference>
<evidence type="ECO:0000256" key="9">
    <source>
        <dbReference type="ARBA" id="ARBA00022833"/>
    </source>
</evidence>
<keyword evidence="14" id="KW-0413">Isomerase</keyword>
<keyword evidence="12" id="KW-0233">DNA recombination</keyword>
<keyword evidence="6" id="KW-0227">DNA damage</keyword>
<evidence type="ECO:0000259" key="18">
    <source>
        <dbReference type="PROSITE" id="PS51192"/>
    </source>
</evidence>
<evidence type="ECO:0000313" key="21">
    <source>
        <dbReference type="Proteomes" id="UP001595896"/>
    </source>
</evidence>
<feature type="domain" description="HRDC" evidence="17">
    <location>
        <begin position="513"/>
        <end position="593"/>
    </location>
</feature>
<evidence type="ECO:0000256" key="10">
    <source>
        <dbReference type="ARBA" id="ARBA00022840"/>
    </source>
</evidence>
<dbReference type="Pfam" id="PF09382">
    <property type="entry name" value="RQC"/>
    <property type="match status" value="1"/>
</dbReference>
<comment type="cofactor">
    <cofactor evidence="1">
        <name>Mg(2+)</name>
        <dbReference type="ChEBI" id="CHEBI:18420"/>
    </cofactor>
</comment>
<evidence type="ECO:0000259" key="19">
    <source>
        <dbReference type="PROSITE" id="PS51194"/>
    </source>
</evidence>
<keyword evidence="13" id="KW-0234">DNA repair</keyword>
<dbReference type="CDD" id="cd17920">
    <property type="entry name" value="DEXHc_RecQ"/>
    <property type="match status" value="1"/>
</dbReference>
<evidence type="ECO:0000256" key="4">
    <source>
        <dbReference type="ARBA" id="ARBA00022723"/>
    </source>
</evidence>
<dbReference type="InterPro" id="IPR027417">
    <property type="entry name" value="P-loop_NTPase"/>
</dbReference>
<proteinExistence type="inferred from homology"/>
<dbReference type="PANTHER" id="PTHR13710">
    <property type="entry name" value="DNA HELICASE RECQ FAMILY MEMBER"/>
    <property type="match status" value="1"/>
</dbReference>
<keyword evidence="11" id="KW-0238">DNA-binding</keyword>
<evidence type="ECO:0000256" key="2">
    <source>
        <dbReference type="ARBA" id="ARBA00001947"/>
    </source>
</evidence>
<evidence type="ECO:0000313" key="20">
    <source>
        <dbReference type="EMBL" id="MFC4735024.1"/>
    </source>
</evidence>
<dbReference type="PROSITE" id="PS51194">
    <property type="entry name" value="HELICASE_CTER"/>
    <property type="match status" value="1"/>
</dbReference>
<dbReference type="SUPFAM" id="SSF46785">
    <property type="entry name" value="Winged helix' DNA-binding domain"/>
    <property type="match status" value="1"/>
</dbReference>
<evidence type="ECO:0000256" key="16">
    <source>
        <dbReference type="NCBIfam" id="TIGR01389"/>
    </source>
</evidence>
<evidence type="ECO:0000256" key="14">
    <source>
        <dbReference type="ARBA" id="ARBA00023235"/>
    </source>
</evidence>
<dbReference type="InterPro" id="IPR001650">
    <property type="entry name" value="Helicase_C-like"/>
</dbReference>
<dbReference type="InterPro" id="IPR011545">
    <property type="entry name" value="DEAD/DEAH_box_helicase_dom"/>
</dbReference>
<evidence type="ECO:0000256" key="5">
    <source>
        <dbReference type="ARBA" id="ARBA00022741"/>
    </source>
</evidence>
<dbReference type="InterPro" id="IPR036390">
    <property type="entry name" value="WH_DNA-bd_sf"/>
</dbReference>